<dbReference type="KEGG" id="pbd:PBOR_03735"/>
<dbReference type="InterPro" id="IPR011067">
    <property type="entry name" value="Plasmid_toxin/cell-grow_inhib"/>
</dbReference>
<accession>A0A089L3U8</accession>
<comment type="similarity">
    <text evidence="1">Belongs to the PemK/MazF family.</text>
</comment>
<name>A0A089L3U8_PAEBO</name>
<dbReference type="SUPFAM" id="SSF50118">
    <property type="entry name" value="Cell growth inhibitor/plasmid maintenance toxic component"/>
    <property type="match status" value="1"/>
</dbReference>
<dbReference type="RefSeq" id="WP_042210506.1">
    <property type="nucleotide sequence ID" value="NZ_CP009285.1"/>
</dbReference>
<gene>
    <name evidence="3" type="ORF">PBOR_03735</name>
</gene>
<dbReference type="GO" id="GO:0004521">
    <property type="term" value="F:RNA endonuclease activity"/>
    <property type="evidence" value="ECO:0007669"/>
    <property type="project" value="TreeGrafter"/>
</dbReference>
<dbReference type="EMBL" id="CP009285">
    <property type="protein sequence ID" value="AIQ56166.1"/>
    <property type="molecule type" value="Genomic_DNA"/>
</dbReference>
<dbReference type="GO" id="GO:0016075">
    <property type="term" value="P:rRNA catabolic process"/>
    <property type="evidence" value="ECO:0007669"/>
    <property type="project" value="TreeGrafter"/>
</dbReference>
<dbReference type="GO" id="GO:0003677">
    <property type="term" value="F:DNA binding"/>
    <property type="evidence" value="ECO:0007669"/>
    <property type="project" value="InterPro"/>
</dbReference>
<dbReference type="Pfam" id="PF02452">
    <property type="entry name" value="PemK_toxin"/>
    <property type="match status" value="1"/>
</dbReference>
<dbReference type="InterPro" id="IPR003477">
    <property type="entry name" value="PemK-like"/>
</dbReference>
<evidence type="ECO:0000256" key="1">
    <source>
        <dbReference type="ARBA" id="ARBA00007521"/>
    </source>
</evidence>
<keyword evidence="4" id="KW-1185">Reference proteome</keyword>
<proteinExistence type="inferred from homology"/>
<dbReference type="OrthoDB" id="9808744at2"/>
<keyword evidence="2" id="KW-1277">Toxin-antitoxin system</keyword>
<dbReference type="HOGENOM" id="CLU_121823_2_3_9"/>
<reference evidence="3" key="1">
    <citation type="submission" date="2014-08" db="EMBL/GenBank/DDBJ databases">
        <title>Comparative genomics of the Paenibacillus odorifer group.</title>
        <authorList>
            <person name="den Bakker H.C."/>
            <person name="Tsai Y.-C.Y.-C."/>
            <person name="Martin N."/>
            <person name="Korlach J."/>
            <person name="Wiedmann M."/>
        </authorList>
    </citation>
    <scope>NUCLEOTIDE SEQUENCE [LARGE SCALE GENOMIC DNA]</scope>
    <source>
        <strain evidence="3">DSM 13188</strain>
    </source>
</reference>
<dbReference type="PANTHER" id="PTHR33988">
    <property type="entry name" value="ENDORIBONUCLEASE MAZF-RELATED"/>
    <property type="match status" value="1"/>
</dbReference>
<sequence>MVTGGYVPDRGDLIWLQFHPQAGHEQAGKRPALVVSPASYNGKVGLSLLCPVASKPKGYPFEVVIPQDLPIEGVILADQVKSLDWQSRQAAFICKVPQSILSDVIAKLDILIR</sequence>
<evidence type="ECO:0000313" key="4">
    <source>
        <dbReference type="Proteomes" id="UP000029518"/>
    </source>
</evidence>
<dbReference type="NCBIfam" id="NF007386">
    <property type="entry name" value="PRK09907.1"/>
    <property type="match status" value="1"/>
</dbReference>
<dbReference type="AlphaFoldDB" id="A0A089L3U8"/>
<organism evidence="3 4">
    <name type="scientific">Paenibacillus borealis</name>
    <dbReference type="NCBI Taxonomy" id="160799"/>
    <lineage>
        <taxon>Bacteria</taxon>
        <taxon>Bacillati</taxon>
        <taxon>Bacillota</taxon>
        <taxon>Bacilli</taxon>
        <taxon>Bacillales</taxon>
        <taxon>Paenibacillaceae</taxon>
        <taxon>Paenibacillus</taxon>
    </lineage>
</organism>
<dbReference type="Proteomes" id="UP000029518">
    <property type="component" value="Chromosome"/>
</dbReference>
<dbReference type="Gene3D" id="2.30.30.110">
    <property type="match status" value="1"/>
</dbReference>
<protein>
    <submittedName>
        <fullName evidence="3">Potassium ABC transporter ATPase</fullName>
    </submittedName>
</protein>
<evidence type="ECO:0000313" key="3">
    <source>
        <dbReference type="EMBL" id="AIQ56166.1"/>
    </source>
</evidence>
<evidence type="ECO:0000256" key="2">
    <source>
        <dbReference type="ARBA" id="ARBA00022649"/>
    </source>
</evidence>
<dbReference type="PANTHER" id="PTHR33988:SF3">
    <property type="entry name" value="ENDORIBONUCLEASE TOXIN CHPB-RELATED"/>
    <property type="match status" value="1"/>
</dbReference>
<dbReference type="GO" id="GO:0006402">
    <property type="term" value="P:mRNA catabolic process"/>
    <property type="evidence" value="ECO:0007669"/>
    <property type="project" value="TreeGrafter"/>
</dbReference>